<dbReference type="SUPFAM" id="SSF53328">
    <property type="entry name" value="Formyltransferase"/>
    <property type="match status" value="1"/>
</dbReference>
<reference evidence="8 9" key="1">
    <citation type="submission" date="2019-07" db="EMBL/GenBank/DDBJ databases">
        <title>Whole genome shotgun sequence of Brevifollis gellanilyticus NBRC 108608.</title>
        <authorList>
            <person name="Hosoyama A."/>
            <person name="Uohara A."/>
            <person name="Ohji S."/>
            <person name="Ichikawa N."/>
        </authorList>
    </citation>
    <scope>NUCLEOTIDE SEQUENCE [LARGE SCALE GENOMIC DNA]</scope>
    <source>
        <strain evidence="8 9">NBRC 108608</strain>
    </source>
</reference>
<evidence type="ECO:0000256" key="1">
    <source>
        <dbReference type="ARBA" id="ARBA00010699"/>
    </source>
</evidence>
<dbReference type="GO" id="GO:0005829">
    <property type="term" value="C:cytosol"/>
    <property type="evidence" value="ECO:0007669"/>
    <property type="project" value="TreeGrafter"/>
</dbReference>
<dbReference type="CDD" id="cd08704">
    <property type="entry name" value="Met_tRNA_FMT_C"/>
    <property type="match status" value="1"/>
</dbReference>
<protein>
    <recommendedName>
        <fullName evidence="2 5">Methionyl-tRNA formyltransferase</fullName>
        <ecNumber evidence="2 5">2.1.2.9</ecNumber>
    </recommendedName>
</protein>
<dbReference type="AlphaFoldDB" id="A0A512MH72"/>
<dbReference type="PANTHER" id="PTHR11138">
    <property type="entry name" value="METHIONYL-TRNA FORMYLTRANSFERASE"/>
    <property type="match status" value="1"/>
</dbReference>
<evidence type="ECO:0000259" key="7">
    <source>
        <dbReference type="Pfam" id="PF02911"/>
    </source>
</evidence>
<feature type="domain" description="Formyl transferase N-terminal" evidence="6">
    <location>
        <begin position="25"/>
        <end position="202"/>
    </location>
</feature>
<dbReference type="EMBL" id="BKAG01000069">
    <property type="protein sequence ID" value="GEP46069.1"/>
    <property type="molecule type" value="Genomic_DNA"/>
</dbReference>
<evidence type="ECO:0000259" key="6">
    <source>
        <dbReference type="Pfam" id="PF00551"/>
    </source>
</evidence>
<dbReference type="InterPro" id="IPR005793">
    <property type="entry name" value="Formyl_trans_C"/>
</dbReference>
<accession>A0A512MH72</accession>
<dbReference type="PROSITE" id="PS00373">
    <property type="entry name" value="GART"/>
    <property type="match status" value="1"/>
</dbReference>
<comment type="similarity">
    <text evidence="1 5">Belongs to the Fmt family.</text>
</comment>
<feature type="binding site" evidence="5">
    <location>
        <begin position="132"/>
        <end position="135"/>
    </location>
    <ligand>
        <name>(6S)-5,6,7,8-tetrahydrofolate</name>
        <dbReference type="ChEBI" id="CHEBI:57453"/>
    </ligand>
</feature>
<dbReference type="EC" id="2.1.2.9" evidence="2 5"/>
<dbReference type="Gene3D" id="3.40.50.12230">
    <property type="match status" value="1"/>
</dbReference>
<dbReference type="InterPro" id="IPR041711">
    <property type="entry name" value="Met-tRNA-FMT_N"/>
</dbReference>
<keyword evidence="4 5" id="KW-0648">Protein biosynthesis</keyword>
<sequence>MGDLRKAELHRFDSLRDALSSSLLMRILFIGTGDIGLPSLEWLLSTPKHEVVGVITQPDKPAGRKLVLTPPEVKVRALAAGLTVLQPPKIRHIVDELKAFNADVAVVVAYGQILPKSVLDVPRLACLNIHASLLPRHRGASPIQACIREGDAETGVTIMFMDEGLDTGDILIMDAMPILPMDTGGVLHDKLAVAAPASLERALDLIAAGNPPRTPQDNALSTHCGKLKREDGRLDWNKSAAELELLIRAYNPWPGTSCLITGEKPAVLKVHRATVIEGDACPQPGTIVSADPKSGLVVSCGGGLLKLEEVQGEGGKRLAAADLLRGNALEVGTVLA</sequence>
<dbReference type="SUPFAM" id="SSF50486">
    <property type="entry name" value="FMT C-terminal domain-like"/>
    <property type="match status" value="1"/>
</dbReference>
<evidence type="ECO:0000313" key="8">
    <source>
        <dbReference type="EMBL" id="GEP46069.1"/>
    </source>
</evidence>
<gene>
    <name evidence="5 8" type="primary">fmt</name>
    <name evidence="8" type="ORF">BGE01nite_53600</name>
</gene>
<dbReference type="GO" id="GO:0004479">
    <property type="term" value="F:methionyl-tRNA formyltransferase activity"/>
    <property type="evidence" value="ECO:0007669"/>
    <property type="project" value="UniProtKB-UniRule"/>
</dbReference>
<dbReference type="Proteomes" id="UP000321577">
    <property type="component" value="Unassembled WGS sequence"/>
</dbReference>
<dbReference type="PANTHER" id="PTHR11138:SF5">
    <property type="entry name" value="METHIONYL-TRNA FORMYLTRANSFERASE, MITOCHONDRIAL"/>
    <property type="match status" value="1"/>
</dbReference>
<name>A0A512MH72_9BACT</name>
<dbReference type="InterPro" id="IPR005794">
    <property type="entry name" value="Fmt"/>
</dbReference>
<dbReference type="InterPro" id="IPR036477">
    <property type="entry name" value="Formyl_transf_N_sf"/>
</dbReference>
<evidence type="ECO:0000256" key="2">
    <source>
        <dbReference type="ARBA" id="ARBA00012261"/>
    </source>
</evidence>
<evidence type="ECO:0000256" key="3">
    <source>
        <dbReference type="ARBA" id="ARBA00022679"/>
    </source>
</evidence>
<dbReference type="Pfam" id="PF02911">
    <property type="entry name" value="Formyl_trans_C"/>
    <property type="match status" value="1"/>
</dbReference>
<evidence type="ECO:0000256" key="4">
    <source>
        <dbReference type="ARBA" id="ARBA00022917"/>
    </source>
</evidence>
<dbReference type="InterPro" id="IPR002376">
    <property type="entry name" value="Formyl_transf_N"/>
</dbReference>
<dbReference type="InterPro" id="IPR044135">
    <property type="entry name" value="Met-tRNA-FMT_C"/>
</dbReference>
<comment type="function">
    <text evidence="5">Attaches a formyl group to the free amino group of methionyl-tRNA(fMet). The formyl group appears to play a dual role in the initiator identity of N-formylmethionyl-tRNA by promoting its recognition by IF2 and preventing the misappropriation of this tRNA by the elongation apparatus.</text>
</comment>
<feature type="domain" description="Formyl transferase C-terminal" evidence="7">
    <location>
        <begin position="226"/>
        <end position="327"/>
    </location>
</feature>
<keyword evidence="9" id="KW-1185">Reference proteome</keyword>
<organism evidence="8 9">
    <name type="scientific">Brevifollis gellanilyticus</name>
    <dbReference type="NCBI Taxonomy" id="748831"/>
    <lineage>
        <taxon>Bacteria</taxon>
        <taxon>Pseudomonadati</taxon>
        <taxon>Verrucomicrobiota</taxon>
        <taxon>Verrucomicrobiia</taxon>
        <taxon>Verrucomicrobiales</taxon>
        <taxon>Verrucomicrobiaceae</taxon>
    </lineage>
</organism>
<dbReference type="InterPro" id="IPR001555">
    <property type="entry name" value="GART_AS"/>
</dbReference>
<proteinExistence type="inferred from homology"/>
<dbReference type="HAMAP" id="MF_00182">
    <property type="entry name" value="Formyl_trans"/>
    <property type="match status" value="1"/>
</dbReference>
<dbReference type="NCBIfam" id="TIGR00460">
    <property type="entry name" value="fmt"/>
    <property type="match status" value="1"/>
</dbReference>
<keyword evidence="3 5" id="KW-0808">Transferase</keyword>
<comment type="catalytic activity">
    <reaction evidence="5">
        <text>L-methionyl-tRNA(fMet) + (6R)-10-formyltetrahydrofolate = N-formyl-L-methionyl-tRNA(fMet) + (6S)-5,6,7,8-tetrahydrofolate + H(+)</text>
        <dbReference type="Rhea" id="RHEA:24380"/>
        <dbReference type="Rhea" id="RHEA-COMP:9952"/>
        <dbReference type="Rhea" id="RHEA-COMP:9953"/>
        <dbReference type="ChEBI" id="CHEBI:15378"/>
        <dbReference type="ChEBI" id="CHEBI:57453"/>
        <dbReference type="ChEBI" id="CHEBI:78530"/>
        <dbReference type="ChEBI" id="CHEBI:78844"/>
        <dbReference type="ChEBI" id="CHEBI:195366"/>
        <dbReference type="EC" id="2.1.2.9"/>
    </reaction>
</comment>
<comment type="caution">
    <text evidence="8">The sequence shown here is derived from an EMBL/GenBank/DDBJ whole genome shotgun (WGS) entry which is preliminary data.</text>
</comment>
<dbReference type="InterPro" id="IPR011034">
    <property type="entry name" value="Formyl_transferase-like_C_sf"/>
</dbReference>
<evidence type="ECO:0000256" key="5">
    <source>
        <dbReference type="HAMAP-Rule" id="MF_00182"/>
    </source>
</evidence>
<dbReference type="Pfam" id="PF00551">
    <property type="entry name" value="Formyl_trans_N"/>
    <property type="match status" value="1"/>
</dbReference>
<dbReference type="CDD" id="cd08646">
    <property type="entry name" value="FMT_core_Met-tRNA-FMT_N"/>
    <property type="match status" value="1"/>
</dbReference>
<evidence type="ECO:0000313" key="9">
    <source>
        <dbReference type="Proteomes" id="UP000321577"/>
    </source>
</evidence>